<accession>A0AAW0G8V7</accession>
<protein>
    <submittedName>
        <fullName evidence="1">Uncharacterized protein</fullName>
    </submittedName>
</protein>
<dbReference type="Proteomes" id="UP001385951">
    <property type="component" value="Unassembled WGS sequence"/>
</dbReference>
<dbReference type="EMBL" id="JASBNA010000007">
    <property type="protein sequence ID" value="KAK7689850.1"/>
    <property type="molecule type" value="Genomic_DNA"/>
</dbReference>
<proteinExistence type="predicted"/>
<evidence type="ECO:0000313" key="2">
    <source>
        <dbReference type="Proteomes" id="UP001385951"/>
    </source>
</evidence>
<dbReference type="AlphaFoldDB" id="A0AAW0G8V7"/>
<gene>
    <name evidence="1" type="ORF">QCA50_006489</name>
</gene>
<organism evidence="1 2">
    <name type="scientific">Cerrena zonata</name>
    <dbReference type="NCBI Taxonomy" id="2478898"/>
    <lineage>
        <taxon>Eukaryota</taxon>
        <taxon>Fungi</taxon>
        <taxon>Dikarya</taxon>
        <taxon>Basidiomycota</taxon>
        <taxon>Agaricomycotina</taxon>
        <taxon>Agaricomycetes</taxon>
        <taxon>Polyporales</taxon>
        <taxon>Cerrenaceae</taxon>
        <taxon>Cerrena</taxon>
    </lineage>
</organism>
<evidence type="ECO:0000313" key="1">
    <source>
        <dbReference type="EMBL" id="KAK7689850.1"/>
    </source>
</evidence>
<reference evidence="1 2" key="1">
    <citation type="submission" date="2022-09" db="EMBL/GenBank/DDBJ databases">
        <authorList>
            <person name="Palmer J.M."/>
        </authorList>
    </citation>
    <scope>NUCLEOTIDE SEQUENCE [LARGE SCALE GENOMIC DNA]</scope>
    <source>
        <strain evidence="1 2">DSM 7382</strain>
    </source>
</reference>
<name>A0AAW0G8V7_9APHY</name>
<comment type="caution">
    <text evidence="1">The sequence shown here is derived from an EMBL/GenBank/DDBJ whole genome shotgun (WGS) entry which is preliminary data.</text>
</comment>
<keyword evidence="2" id="KW-1185">Reference proteome</keyword>
<sequence>MGEWDELCLLCGITGEGGPLDTITLREIKTLAKQIAKMNEYFEEDITTIIYDAFTSLTLKSKKRGYIWFPEGVKYAQSYDACIAIGYFVDDLNIFPRPERKYPDGRHVRVRRVVGHSSGDFERILKPVGTEVISETYSHCSARGNNPSFYLCERCYVSLKMWLPLDRLPPRLSRLRLSLILSPLMVNYTRLSILRRL</sequence>